<feature type="compositionally biased region" description="Gly residues" evidence="1">
    <location>
        <begin position="357"/>
        <end position="369"/>
    </location>
</feature>
<organism evidence="2 3">
    <name type="scientific">Streptosporangium fragile</name>
    <dbReference type="NCBI Taxonomy" id="46186"/>
    <lineage>
        <taxon>Bacteria</taxon>
        <taxon>Bacillati</taxon>
        <taxon>Actinomycetota</taxon>
        <taxon>Actinomycetes</taxon>
        <taxon>Streptosporangiales</taxon>
        <taxon>Streptosporangiaceae</taxon>
        <taxon>Streptosporangium</taxon>
    </lineage>
</organism>
<protein>
    <submittedName>
        <fullName evidence="2">Lantibiotic dehydratase</fullName>
    </submittedName>
</protein>
<feature type="compositionally biased region" description="Low complexity" evidence="1">
    <location>
        <begin position="339"/>
        <end position="356"/>
    </location>
</feature>
<dbReference type="EMBL" id="BAAAVI010000085">
    <property type="protein sequence ID" value="GAA2906141.1"/>
    <property type="molecule type" value="Genomic_DNA"/>
</dbReference>
<accession>A0ABN3W9F2</accession>
<evidence type="ECO:0000313" key="3">
    <source>
        <dbReference type="Proteomes" id="UP001500831"/>
    </source>
</evidence>
<keyword evidence="3" id="KW-1185">Reference proteome</keyword>
<reference evidence="2 3" key="1">
    <citation type="journal article" date="2019" name="Int. J. Syst. Evol. Microbiol.">
        <title>The Global Catalogue of Microorganisms (GCM) 10K type strain sequencing project: providing services to taxonomists for standard genome sequencing and annotation.</title>
        <authorList>
            <consortium name="The Broad Institute Genomics Platform"/>
            <consortium name="The Broad Institute Genome Sequencing Center for Infectious Disease"/>
            <person name="Wu L."/>
            <person name="Ma J."/>
        </authorList>
    </citation>
    <scope>NUCLEOTIDE SEQUENCE [LARGE SCALE GENOMIC DNA]</scope>
    <source>
        <strain evidence="2 3">JCM 6242</strain>
    </source>
</reference>
<sequence>MELVPSFLLRTSGMPVRLLDGLAAPELYDLSGPVLAAGRRVHAERLRFEELWPTLREAARRTEPRRRSLRLAVRCLEAVQVGEPLEEPEAGLLAALGAGDWAGRWDEAVTACRSVQADVARAHEAALAAARRRVAEAFGLDRVRHATFVSNPGFLRNALARPLAAHGPWTSGARRTAATAHRYLRRFATRCETVSFFGPVLHARFDPGRAEALTVGEPGQERVLVEASTWLAELLQEETGRRVPPPDRRVWRSPVFRELPSGAGLERVLDGRRFKVPEPALRLWRAADGRRTLGELAALLGTDPGAAERLARGLGQAVIVSGCRLPATELHALSELAGRAGAASPPAEGAASPPAGQGDGAADGGPGGEPGLAVALAAARARYAAEPWPGRAAHLEEAERLAATLGEGTRQGAGRHYADREVFREDRSSPYSERVVLGGPALERIRAALAGMLPLCYLGALLSREDARDAVRAALGGRPAPLARLAVAELRDDRVRTGRLQAALRDLVAARAAGAPGERPAPPDLRTGAGIVRLTSAEVAGAVAGLWSLVPPGDAGDPCLPSPDLMAAGRDLATATWVLSEMHDDCSSGYGGLENPLHSTPDLLWRDFTERVVRLVPPDRAATIVSRRRSAHVTPELPGVSIELSGLSRKPREQTAPIADVTVPATGDAVEVAGVRRLLYPGDLSSPLHRAVSLPAVVPVPVDLGEHTPRIMIDDLVYQRARWRIRLPEERAGDAMGRWLAMQRLREDNRLPRRVFVRHPAEPKPLHVDFADPLAVEDLARSAPAEILVSEMLPTPDQLWWHVDGDFQCAELRLGCLVHRRPRESK</sequence>
<feature type="region of interest" description="Disordered" evidence="1">
    <location>
        <begin position="339"/>
        <end position="369"/>
    </location>
</feature>
<evidence type="ECO:0000313" key="2">
    <source>
        <dbReference type="EMBL" id="GAA2906141.1"/>
    </source>
</evidence>
<gene>
    <name evidence="2" type="ORF">GCM10010517_72330</name>
</gene>
<name>A0ABN3W9F2_9ACTN</name>
<dbReference type="Proteomes" id="UP001500831">
    <property type="component" value="Unassembled WGS sequence"/>
</dbReference>
<comment type="caution">
    <text evidence="2">The sequence shown here is derived from an EMBL/GenBank/DDBJ whole genome shotgun (WGS) entry which is preliminary data.</text>
</comment>
<proteinExistence type="predicted"/>
<evidence type="ECO:0000256" key="1">
    <source>
        <dbReference type="SAM" id="MobiDB-lite"/>
    </source>
</evidence>